<gene>
    <name evidence="1" type="ORF">F5144DRAFT_547017</name>
</gene>
<dbReference type="EMBL" id="JAGIZQ010000003">
    <property type="protein sequence ID" value="KAH6636991.1"/>
    <property type="molecule type" value="Genomic_DNA"/>
</dbReference>
<dbReference type="Proteomes" id="UP000724584">
    <property type="component" value="Unassembled WGS sequence"/>
</dbReference>
<name>A0ACB7PCR9_9PEZI</name>
<accession>A0ACB7PCR9</accession>
<keyword evidence="2" id="KW-1185">Reference proteome</keyword>
<sequence length="1144" mass="127834">MAHLAQLAALTDELVAAILAIPGRISYRDSVLRSLRSHTFTRTNQFEVEDRLNGLEERFSVVGRDELADQPAQNSNLSDLDALIEPEEDAPPPLTWRDIAREDGWKEERDIWRSIDYSLGSSDEEEVDRQSEASIESLTTSSSIDDQHRRTAQDLATKPQGIEPLKQAQEAQAWRHASAQDGDGRSRKIPISTIQLLREALFMLAGLETSLFDFECNPITRYQLRGISWDSYKALVTSFSECGRKLAPLRVYVETREQSPLLQVFQACLQKALHDLDLELSLIQTGLVAIKEDVVVSLIGVLGDLGPKLAPLYGLADIVRQVQQERNPHAFRYLELLYDAAGIAQLQGSTATYRLLGTIFFDCFQVYLKPIRLWMEEGKLLPGDRTFFVSESPAKLPLSQIWKGQFNLLRSPEGKLHAPRFLDPSIHQIFEAGKSIVVLKHMKQHESTKKYRATAEPSMDFAAICPDELEFAPFGELFGAAFQAWIQSKHHSAAATLRGLLFSSYGLFESLDALQHIYLMSDGSMSNSFASSVFRRLDALNNSWQDRFTLTEVAQEAFSTCLDNYRLSANIDPRGLGRNALVARSSVRHSLPFIRLNYRLNWPVQIVVPEEDIQGYQTLFTFQLQTQRALSLLQYPILPSQRGGADMARYYLLRSKLLWFGNTIKTYLTTLVLAPNTARLRADLSDAAADVDDMVAAHAAFIARLISESCQGPKLQPIRDAVLDVFDLAIRLEDAQRVESARREEEAMEVSRLSVMSSPYKASPAKVGGRPAKRRRVDEDDEEEDEDGGEGRTGGEMARRGGWGDDAGKPYATVLRELRGDFERHLSKYYPPDFDPSLVGRARKPKGSAAQQGPKVQTVRLMAPFSLRCVACGEYMYRGRKFNARKETPPGERYLGIQLYRFYIRCTRCSGEIVFRTDPKNQDYVVEKGAKRNTDPWKRGLSEGEGGVGGAGEETDEQRLDRLEREMAEAEGEEERNAMAELEAKTEDAKREMAVADALDEIRSRNARLEKANREGGGDVLDAVVAGVVRPEEEERRRQEEEDAEAARRAFAFVRRQDMLEEVMEEDGEGEDAVNGVGGVMNGNGVASGSGSSSATVSTSDSKPPSAAATPEMPPPPPPSFKRQVKKKKDHAALLGIKKKKPLV</sequence>
<proteinExistence type="predicted"/>
<protein>
    <submittedName>
        <fullName evidence="1">Uncharacterized protein</fullName>
    </submittedName>
</protein>
<comment type="caution">
    <text evidence="1">The sequence shown here is derived from an EMBL/GenBank/DDBJ whole genome shotgun (WGS) entry which is preliminary data.</text>
</comment>
<evidence type="ECO:0000313" key="2">
    <source>
        <dbReference type="Proteomes" id="UP000724584"/>
    </source>
</evidence>
<evidence type="ECO:0000313" key="1">
    <source>
        <dbReference type="EMBL" id="KAH6636991.1"/>
    </source>
</evidence>
<organism evidence="1 2">
    <name type="scientific">Chaetomium tenue</name>
    <dbReference type="NCBI Taxonomy" id="1854479"/>
    <lineage>
        <taxon>Eukaryota</taxon>
        <taxon>Fungi</taxon>
        <taxon>Dikarya</taxon>
        <taxon>Ascomycota</taxon>
        <taxon>Pezizomycotina</taxon>
        <taxon>Sordariomycetes</taxon>
        <taxon>Sordariomycetidae</taxon>
        <taxon>Sordariales</taxon>
        <taxon>Chaetomiaceae</taxon>
        <taxon>Chaetomium</taxon>
    </lineage>
</organism>
<reference evidence="1 2" key="1">
    <citation type="journal article" date="2021" name="Nat. Commun.">
        <title>Genetic determinants of endophytism in the Arabidopsis root mycobiome.</title>
        <authorList>
            <person name="Mesny F."/>
            <person name="Miyauchi S."/>
            <person name="Thiergart T."/>
            <person name="Pickel B."/>
            <person name="Atanasova L."/>
            <person name="Karlsson M."/>
            <person name="Huettel B."/>
            <person name="Barry K.W."/>
            <person name="Haridas S."/>
            <person name="Chen C."/>
            <person name="Bauer D."/>
            <person name="Andreopoulos W."/>
            <person name="Pangilinan J."/>
            <person name="LaButti K."/>
            <person name="Riley R."/>
            <person name="Lipzen A."/>
            <person name="Clum A."/>
            <person name="Drula E."/>
            <person name="Henrissat B."/>
            <person name="Kohler A."/>
            <person name="Grigoriev I.V."/>
            <person name="Martin F.M."/>
            <person name="Hacquard S."/>
        </authorList>
    </citation>
    <scope>NUCLEOTIDE SEQUENCE [LARGE SCALE GENOMIC DNA]</scope>
    <source>
        <strain evidence="1 2">MPI-SDFR-AT-0079</strain>
    </source>
</reference>